<accession>A0A841HCJ8</accession>
<protein>
    <submittedName>
        <fullName evidence="2">Uncharacterized protein</fullName>
    </submittedName>
</protein>
<dbReference type="Proteomes" id="UP000642919">
    <property type="component" value="Unassembled WGS sequence"/>
</dbReference>
<organism evidence="2 3">
    <name type="scientific">Halobacterium salinarum</name>
    <name type="common">Halobacterium halobium</name>
    <dbReference type="NCBI Taxonomy" id="2242"/>
    <lineage>
        <taxon>Archaea</taxon>
        <taxon>Methanobacteriati</taxon>
        <taxon>Methanobacteriota</taxon>
        <taxon>Stenosarchaea group</taxon>
        <taxon>Halobacteria</taxon>
        <taxon>Halobacteriales</taxon>
        <taxon>Halobacteriaceae</taxon>
        <taxon>Halobacterium</taxon>
    </lineage>
</organism>
<proteinExistence type="predicted"/>
<reference evidence="2" key="1">
    <citation type="submission" date="2020-08" db="EMBL/GenBank/DDBJ databases">
        <title>Genomic Encyclopedia of Type Strains, Phase IV (KMG-IV): sequencing the most valuable type-strain genomes for metagenomic binning, comparative biology and taxonomic classification.</title>
        <authorList>
            <person name="Goeker M."/>
        </authorList>
    </citation>
    <scope>NUCLEOTIDE SEQUENCE</scope>
    <source>
        <strain evidence="2">DSM 669</strain>
    </source>
</reference>
<dbReference type="GeneID" id="68693794"/>
<comment type="caution">
    <text evidence="2">The sequence shown here is derived from an EMBL/GenBank/DDBJ whole genome shotgun (WGS) entry which is preliminary data.</text>
</comment>
<name>A0A841HCJ8_HALSI</name>
<feature type="transmembrane region" description="Helical" evidence="1">
    <location>
        <begin position="117"/>
        <end position="135"/>
    </location>
</feature>
<dbReference type="EMBL" id="JACHGX010000004">
    <property type="protein sequence ID" value="MBB6090090.1"/>
    <property type="molecule type" value="Genomic_DNA"/>
</dbReference>
<evidence type="ECO:0000313" key="2">
    <source>
        <dbReference type="EMBL" id="MBB6090090.1"/>
    </source>
</evidence>
<evidence type="ECO:0000313" key="3">
    <source>
        <dbReference type="Proteomes" id="UP000642919"/>
    </source>
</evidence>
<keyword evidence="1" id="KW-0472">Membrane</keyword>
<sequence>MSTEQATPSISEVGYRRIILAFGAFSGAVPALSMLDITGSLSALVAPSQAHALDVFSQLSRSQETYAIGVVMTVLLAVLYELDSRKLDQVGEGVPLAWSYALIAPLSVVLVRQIPLLALLGILAGPPISALVYVFQRGRVGTVDPS</sequence>
<dbReference type="AlphaFoldDB" id="A0A841HCJ8"/>
<dbReference type="RefSeq" id="WP_227970926.1">
    <property type="nucleotide sequence ID" value="NZ_JACHGX010000004.1"/>
</dbReference>
<feature type="transmembrane region" description="Helical" evidence="1">
    <location>
        <begin position="94"/>
        <end position="111"/>
    </location>
</feature>
<keyword evidence="1" id="KW-0812">Transmembrane</keyword>
<feature type="transmembrane region" description="Helical" evidence="1">
    <location>
        <begin position="18"/>
        <end position="45"/>
    </location>
</feature>
<keyword evidence="1" id="KW-1133">Transmembrane helix</keyword>
<feature type="transmembrane region" description="Helical" evidence="1">
    <location>
        <begin position="65"/>
        <end position="82"/>
    </location>
</feature>
<evidence type="ECO:0000256" key="1">
    <source>
        <dbReference type="SAM" id="Phobius"/>
    </source>
</evidence>
<gene>
    <name evidence="2" type="ORF">HNR49_001463</name>
</gene>